<dbReference type="AlphaFoldDB" id="A0A7S8EDY8"/>
<dbReference type="FunFam" id="3.40.50.300:FF:000287">
    <property type="entry name" value="Multidrug ABC transporter ATP-binding protein"/>
    <property type="match status" value="1"/>
</dbReference>
<keyword evidence="2" id="KW-0813">Transport</keyword>
<dbReference type="PROSITE" id="PS50893">
    <property type="entry name" value="ABC_TRANSPORTER_2"/>
    <property type="match status" value="1"/>
</dbReference>
<evidence type="ECO:0000256" key="1">
    <source>
        <dbReference type="ARBA" id="ARBA00004651"/>
    </source>
</evidence>
<feature type="transmembrane region" description="Helical" evidence="8">
    <location>
        <begin position="154"/>
        <end position="174"/>
    </location>
</feature>
<accession>A0A7S8EDY8</accession>
<evidence type="ECO:0000256" key="5">
    <source>
        <dbReference type="ARBA" id="ARBA00022840"/>
    </source>
</evidence>
<evidence type="ECO:0000256" key="2">
    <source>
        <dbReference type="ARBA" id="ARBA00022448"/>
    </source>
</evidence>
<dbReference type="PROSITE" id="PS50929">
    <property type="entry name" value="ABC_TM1F"/>
    <property type="match status" value="1"/>
</dbReference>
<evidence type="ECO:0000256" key="4">
    <source>
        <dbReference type="ARBA" id="ARBA00022741"/>
    </source>
</evidence>
<dbReference type="InterPro" id="IPR039421">
    <property type="entry name" value="Type_1_exporter"/>
</dbReference>
<dbReference type="PROSITE" id="PS00211">
    <property type="entry name" value="ABC_TRANSPORTER_1"/>
    <property type="match status" value="1"/>
</dbReference>
<dbReference type="InterPro" id="IPR027417">
    <property type="entry name" value="P-loop_NTPase"/>
</dbReference>
<evidence type="ECO:0000256" key="7">
    <source>
        <dbReference type="ARBA" id="ARBA00023136"/>
    </source>
</evidence>
<feature type="transmembrane region" description="Helical" evidence="8">
    <location>
        <begin position="257"/>
        <end position="280"/>
    </location>
</feature>
<evidence type="ECO:0000313" key="11">
    <source>
        <dbReference type="EMBL" id="QPC85218.1"/>
    </source>
</evidence>
<dbReference type="SMART" id="SM00382">
    <property type="entry name" value="AAA"/>
    <property type="match status" value="1"/>
</dbReference>
<feature type="domain" description="ABC transporter" evidence="9">
    <location>
        <begin position="357"/>
        <end position="591"/>
    </location>
</feature>
<evidence type="ECO:0000259" key="10">
    <source>
        <dbReference type="PROSITE" id="PS50929"/>
    </source>
</evidence>
<keyword evidence="7 8" id="KW-0472">Membrane</keyword>
<evidence type="ECO:0000313" key="12">
    <source>
        <dbReference type="Proteomes" id="UP000594468"/>
    </source>
</evidence>
<dbReference type="GO" id="GO:0016887">
    <property type="term" value="F:ATP hydrolysis activity"/>
    <property type="evidence" value="ECO:0007669"/>
    <property type="project" value="InterPro"/>
</dbReference>
<keyword evidence="4" id="KW-0547">Nucleotide-binding</keyword>
<dbReference type="Gene3D" id="3.40.50.300">
    <property type="entry name" value="P-loop containing nucleotide triphosphate hydrolases"/>
    <property type="match status" value="1"/>
</dbReference>
<keyword evidence="6 8" id="KW-1133">Transmembrane helix</keyword>
<dbReference type="GO" id="GO:0005524">
    <property type="term" value="F:ATP binding"/>
    <property type="evidence" value="ECO:0007669"/>
    <property type="project" value="UniProtKB-KW"/>
</dbReference>
<reference evidence="11 12" key="1">
    <citation type="submission" date="2020-02" db="EMBL/GenBank/DDBJ databases">
        <authorList>
            <person name="Zheng R.K."/>
            <person name="Sun C.M."/>
        </authorList>
    </citation>
    <scope>NUCLEOTIDE SEQUENCE [LARGE SCALE GENOMIC DNA]</scope>
    <source>
        <strain evidence="12">rifampicinis</strain>
    </source>
</reference>
<feature type="transmembrane region" description="Helical" evidence="8">
    <location>
        <begin position="73"/>
        <end position="94"/>
    </location>
</feature>
<gene>
    <name evidence="11" type="ORF">G4Y79_16270</name>
</gene>
<organism evidence="11 12">
    <name type="scientific">Phototrophicus methaneseepsis</name>
    <dbReference type="NCBI Taxonomy" id="2710758"/>
    <lineage>
        <taxon>Bacteria</taxon>
        <taxon>Bacillati</taxon>
        <taxon>Chloroflexota</taxon>
        <taxon>Candidatus Thermofontia</taxon>
        <taxon>Phototrophicales</taxon>
        <taxon>Phototrophicaceae</taxon>
        <taxon>Phototrophicus</taxon>
    </lineage>
</organism>
<evidence type="ECO:0000256" key="6">
    <source>
        <dbReference type="ARBA" id="ARBA00022989"/>
    </source>
</evidence>
<feature type="transmembrane region" description="Helical" evidence="8">
    <location>
        <begin position="180"/>
        <end position="198"/>
    </location>
</feature>
<dbReference type="InterPro" id="IPR017871">
    <property type="entry name" value="ABC_transporter-like_CS"/>
</dbReference>
<dbReference type="KEGG" id="pmet:G4Y79_16270"/>
<dbReference type="PANTHER" id="PTHR43394:SF1">
    <property type="entry name" value="ATP-BINDING CASSETTE SUB-FAMILY B MEMBER 10, MITOCHONDRIAL"/>
    <property type="match status" value="1"/>
</dbReference>
<dbReference type="EMBL" id="CP062983">
    <property type="protein sequence ID" value="QPC85218.1"/>
    <property type="molecule type" value="Genomic_DNA"/>
</dbReference>
<dbReference type="Pfam" id="PF00664">
    <property type="entry name" value="ABC_membrane"/>
    <property type="match status" value="1"/>
</dbReference>
<evidence type="ECO:0000256" key="3">
    <source>
        <dbReference type="ARBA" id="ARBA00022692"/>
    </source>
</evidence>
<dbReference type="Gene3D" id="1.20.1560.10">
    <property type="entry name" value="ABC transporter type 1, transmembrane domain"/>
    <property type="match status" value="1"/>
</dbReference>
<dbReference type="InterPro" id="IPR011527">
    <property type="entry name" value="ABC1_TM_dom"/>
</dbReference>
<proteinExistence type="predicted"/>
<dbReference type="InterPro" id="IPR036640">
    <property type="entry name" value="ABC1_TM_sf"/>
</dbReference>
<dbReference type="GO" id="GO:0005886">
    <property type="term" value="C:plasma membrane"/>
    <property type="evidence" value="ECO:0007669"/>
    <property type="project" value="UniProtKB-SubCell"/>
</dbReference>
<dbReference type="InterPro" id="IPR003593">
    <property type="entry name" value="AAA+_ATPase"/>
</dbReference>
<dbReference type="CDD" id="cd18565">
    <property type="entry name" value="ABC_6TM_exporter_like"/>
    <property type="match status" value="1"/>
</dbReference>
<protein>
    <submittedName>
        <fullName evidence="11">ABC transporter ATP-binding protein</fullName>
    </submittedName>
</protein>
<dbReference type="Proteomes" id="UP000594468">
    <property type="component" value="Chromosome"/>
</dbReference>
<evidence type="ECO:0000259" key="9">
    <source>
        <dbReference type="PROSITE" id="PS50893"/>
    </source>
</evidence>
<dbReference type="SUPFAM" id="SSF90123">
    <property type="entry name" value="ABC transporter transmembrane region"/>
    <property type="match status" value="1"/>
</dbReference>
<keyword evidence="12" id="KW-1185">Reference proteome</keyword>
<dbReference type="InterPro" id="IPR003439">
    <property type="entry name" value="ABC_transporter-like_ATP-bd"/>
</dbReference>
<dbReference type="Pfam" id="PF00005">
    <property type="entry name" value="ABC_tran"/>
    <property type="match status" value="1"/>
</dbReference>
<name>A0A7S8EDY8_9CHLR</name>
<feature type="domain" description="ABC transmembrane type-1" evidence="10">
    <location>
        <begin position="30"/>
        <end position="323"/>
    </location>
</feature>
<dbReference type="GO" id="GO:0015421">
    <property type="term" value="F:ABC-type oligopeptide transporter activity"/>
    <property type="evidence" value="ECO:0007669"/>
    <property type="project" value="TreeGrafter"/>
</dbReference>
<comment type="subcellular location">
    <subcellularLocation>
        <location evidence="1">Cell membrane</location>
        <topology evidence="1">Multi-pass membrane protein</topology>
    </subcellularLocation>
</comment>
<dbReference type="PANTHER" id="PTHR43394">
    <property type="entry name" value="ATP-DEPENDENT PERMEASE MDL1, MITOCHONDRIAL"/>
    <property type="match status" value="1"/>
</dbReference>
<keyword evidence="5 11" id="KW-0067">ATP-binding</keyword>
<sequence length="604" mass="66648">MYVMTQHAQTKKHPFLRLLQYASQHRRNVALASIFSVLNKIVDLAPPALIGVAVDIVVEQENSLLARMGIEDVFTQLLVLGVITLIIWALESLFDYLNRLIWRGLAQTMEHQLRIDTYSHIQSLELAYFEDQSTGNLMSIINDDVNQLERFLDIGANSLIQVATTVIVIGGAFFLLAPSVAWMAVIPIPVIIYGSMWFQKQIGPRYSAVREQVGVLNSQLSNNLSGITTIKSFTAEEHEVARIEKASQAYEHHNRRAIVLSAAFTPIIRMAIVAGFLAIMIFGGDLVLKGSLAVAAYSTMVFMTQRLLWPLTTLGETFDLYQRAMASTARIMDLLDVQTTIVDGPEQLPTKQVKGSVSFDDVDFAYSNGKQVIKGLSFDIEAGETAAIVGSTGAGKSTIIKLLLRLYDVTSGKITLDGYDLRELNIEDLRKAIGLVSQDVFLFHGTVRENIAYGSFGASDEDIIAAAQIAEAHDFILSLPEGYDTVVGERGQKLSGGQRQRISIARAILKNPPVLVLDEATSSVDNETEAAIQRSLERIIVGRTTIVIAHRLSTIRHADVIFVLENGNLIERGRHEELLTQQGLYAALWRVQTGENPAMVNNPK</sequence>
<keyword evidence="3 8" id="KW-0812">Transmembrane</keyword>
<dbReference type="SUPFAM" id="SSF52540">
    <property type="entry name" value="P-loop containing nucleoside triphosphate hydrolases"/>
    <property type="match status" value="1"/>
</dbReference>
<evidence type="ECO:0000256" key="8">
    <source>
        <dbReference type="SAM" id="Phobius"/>
    </source>
</evidence>